<reference evidence="1" key="1">
    <citation type="journal article" date="2021" name="PeerJ">
        <title>Extensive microbial diversity within the chicken gut microbiome revealed by metagenomics and culture.</title>
        <authorList>
            <person name="Gilroy R."/>
            <person name="Ravi A."/>
            <person name="Getino M."/>
            <person name="Pursley I."/>
            <person name="Horton D.L."/>
            <person name="Alikhan N.F."/>
            <person name="Baker D."/>
            <person name="Gharbi K."/>
            <person name="Hall N."/>
            <person name="Watson M."/>
            <person name="Adriaenssens E.M."/>
            <person name="Foster-Nyarko E."/>
            <person name="Jarju S."/>
            <person name="Secka A."/>
            <person name="Antonio M."/>
            <person name="Oren A."/>
            <person name="Chaudhuri R.R."/>
            <person name="La Ragione R."/>
            <person name="Hildebrand F."/>
            <person name="Pallen M.J."/>
        </authorList>
    </citation>
    <scope>NUCLEOTIDE SEQUENCE</scope>
    <source>
        <strain evidence="1">4100</strain>
    </source>
</reference>
<evidence type="ECO:0000313" key="1">
    <source>
        <dbReference type="EMBL" id="HJE38594.1"/>
    </source>
</evidence>
<dbReference type="AlphaFoldDB" id="A0A921JI36"/>
<gene>
    <name evidence="1" type="ORF">K8V47_02375</name>
</gene>
<sequence>MLPFLLLIVWIALTLYIFYRYSQWRKRRVAANRPVSKVTSTNDDYTASADSCHSSSGLCCGLHAICEKGLPKSAEDLYFDDEELDRFQGKKPADYTNDEIEEFRDVMMSVPADELGLWARCIGMRHLMLPEAVRDELLLRMREHDTDTPISKAQQ</sequence>
<dbReference type="EMBL" id="DYXT01000016">
    <property type="protein sequence ID" value="HJE38594.1"/>
    <property type="molecule type" value="Genomic_DNA"/>
</dbReference>
<dbReference type="Proteomes" id="UP000711407">
    <property type="component" value="Unassembled WGS sequence"/>
</dbReference>
<accession>A0A921JI36</accession>
<organism evidence="1 2">
    <name type="scientific">Candidatus Amulumruptor caecigallinarius</name>
    <dbReference type="NCBI Taxonomy" id="2109911"/>
    <lineage>
        <taxon>Bacteria</taxon>
        <taxon>Pseudomonadati</taxon>
        <taxon>Bacteroidota</taxon>
        <taxon>Bacteroidia</taxon>
        <taxon>Bacteroidales</taxon>
        <taxon>Muribaculaceae</taxon>
        <taxon>Candidatus Amulumruptor</taxon>
    </lineage>
</organism>
<name>A0A921JI36_9BACT</name>
<evidence type="ECO:0000313" key="2">
    <source>
        <dbReference type="Proteomes" id="UP000711407"/>
    </source>
</evidence>
<reference evidence="1" key="2">
    <citation type="submission" date="2021-09" db="EMBL/GenBank/DDBJ databases">
        <authorList>
            <person name="Gilroy R."/>
        </authorList>
    </citation>
    <scope>NUCLEOTIDE SEQUENCE</scope>
    <source>
        <strain evidence="1">4100</strain>
    </source>
</reference>
<evidence type="ECO:0008006" key="3">
    <source>
        <dbReference type="Google" id="ProtNLM"/>
    </source>
</evidence>
<comment type="caution">
    <text evidence="1">The sequence shown here is derived from an EMBL/GenBank/DDBJ whole genome shotgun (WGS) entry which is preliminary data.</text>
</comment>
<proteinExistence type="predicted"/>
<protein>
    <recommendedName>
        <fullName evidence="3">Phospholipase</fullName>
    </recommendedName>
</protein>